<comment type="subunit">
    <text evidence="7">Component of the Mediator complex.</text>
</comment>
<evidence type="ECO:0000256" key="6">
    <source>
        <dbReference type="ARBA" id="ARBA00023242"/>
    </source>
</evidence>
<evidence type="ECO:0000313" key="9">
    <source>
        <dbReference type="Proteomes" id="UP000664859"/>
    </source>
</evidence>
<keyword evidence="3 7" id="KW-0805">Transcription regulation</keyword>
<dbReference type="GO" id="GO:0006355">
    <property type="term" value="P:regulation of DNA-templated transcription"/>
    <property type="evidence" value="ECO:0007669"/>
    <property type="project" value="InterPro"/>
</dbReference>
<dbReference type="InterPro" id="IPR038089">
    <property type="entry name" value="Med31_sf"/>
</dbReference>
<evidence type="ECO:0000256" key="7">
    <source>
        <dbReference type="RuleBase" id="RU364129"/>
    </source>
</evidence>
<keyword evidence="6 7" id="KW-0539">Nucleus</keyword>
<gene>
    <name evidence="8" type="ORF">JKP88DRAFT_316640</name>
</gene>
<dbReference type="Pfam" id="PF05669">
    <property type="entry name" value="Med31"/>
    <property type="match status" value="1"/>
</dbReference>
<dbReference type="PANTHER" id="PTHR13186">
    <property type="entry name" value="MEDIATOR OF RNA POLYMERASE II TRANSCRIPTION SUBUNIT 31"/>
    <property type="match status" value="1"/>
</dbReference>
<protein>
    <recommendedName>
        <fullName evidence="7">Mediator of RNA polymerase II transcription subunit 31</fullName>
    </recommendedName>
</protein>
<comment type="function">
    <text evidence="7">Component of the Mediator complex, a coactivator involved in the regulated transcription of nearly all RNA polymerase II-dependent genes. Mediator functions as a bridge to convey information from gene-specific regulatory proteins to the basal RNA polymerase II transcription machinery. Mediator is recruited to promoters by direct interactions with regulatory proteins and serves as a scaffold for the assembly of a functional preinitiation complex with RNA polymerase II and the general transcription factors.</text>
</comment>
<dbReference type="Gene3D" id="1.10.10.1340">
    <property type="entry name" value="Mediator of RNA polymerase II, submodule Med31 (Soh1)"/>
    <property type="match status" value="1"/>
</dbReference>
<dbReference type="GO" id="GO:0003712">
    <property type="term" value="F:transcription coregulator activity"/>
    <property type="evidence" value="ECO:0007669"/>
    <property type="project" value="InterPro"/>
</dbReference>
<keyword evidence="5 7" id="KW-0804">Transcription</keyword>
<dbReference type="Proteomes" id="UP000664859">
    <property type="component" value="Unassembled WGS sequence"/>
</dbReference>
<evidence type="ECO:0000256" key="2">
    <source>
        <dbReference type="ARBA" id="ARBA00006378"/>
    </source>
</evidence>
<sequence>MAEPGAEAPPAPPTTAAAEDVGAQRFEVELEFVQCLASPEYLHFLAQQRYFDDPAFMAFLQYLTYWRRPQYAKYLMYPHCLAMLDALLNSKRFRSELLMESFRDFVHQQQFFHWQHKRRDPLVDALREADKQLTGTLPEKPN</sequence>
<dbReference type="GO" id="GO:0016592">
    <property type="term" value="C:mediator complex"/>
    <property type="evidence" value="ECO:0007669"/>
    <property type="project" value="InterPro"/>
</dbReference>
<evidence type="ECO:0000256" key="3">
    <source>
        <dbReference type="ARBA" id="ARBA00023015"/>
    </source>
</evidence>
<dbReference type="OrthoDB" id="10257739at2759"/>
<dbReference type="InterPro" id="IPR008831">
    <property type="entry name" value="Mediator_Med31"/>
</dbReference>
<evidence type="ECO:0000256" key="1">
    <source>
        <dbReference type="ARBA" id="ARBA00004123"/>
    </source>
</evidence>
<evidence type="ECO:0000313" key="8">
    <source>
        <dbReference type="EMBL" id="KAG5183544.1"/>
    </source>
</evidence>
<evidence type="ECO:0000256" key="5">
    <source>
        <dbReference type="ARBA" id="ARBA00023163"/>
    </source>
</evidence>
<comment type="similarity">
    <text evidence="2 7">Belongs to the Mediator complex subunit 31 family.</text>
</comment>
<reference evidence="8" key="1">
    <citation type="submission" date="2021-02" db="EMBL/GenBank/DDBJ databases">
        <title>First Annotated Genome of the Yellow-green Alga Tribonema minus.</title>
        <authorList>
            <person name="Mahan K.M."/>
        </authorList>
    </citation>
    <scope>NUCLEOTIDE SEQUENCE</scope>
    <source>
        <strain evidence="8">UTEX B ZZ1240</strain>
    </source>
</reference>
<name>A0A835Z5G5_9STRA</name>
<comment type="caution">
    <text evidence="8">The sequence shown here is derived from an EMBL/GenBank/DDBJ whole genome shotgun (WGS) entry which is preliminary data.</text>
</comment>
<comment type="subcellular location">
    <subcellularLocation>
        <location evidence="1 7">Nucleus</location>
    </subcellularLocation>
</comment>
<dbReference type="EMBL" id="JAFCMP010000201">
    <property type="protein sequence ID" value="KAG5183544.1"/>
    <property type="molecule type" value="Genomic_DNA"/>
</dbReference>
<accession>A0A835Z5G5</accession>
<keyword evidence="9" id="KW-1185">Reference proteome</keyword>
<proteinExistence type="inferred from homology"/>
<dbReference type="FunFam" id="1.10.10.1340:FF:000001">
    <property type="entry name" value="Mediator of RNA polymerase II transcription subunit 31"/>
    <property type="match status" value="1"/>
</dbReference>
<evidence type="ECO:0000256" key="4">
    <source>
        <dbReference type="ARBA" id="ARBA00023159"/>
    </source>
</evidence>
<dbReference type="AlphaFoldDB" id="A0A835Z5G5"/>
<organism evidence="8 9">
    <name type="scientific">Tribonema minus</name>
    <dbReference type="NCBI Taxonomy" id="303371"/>
    <lineage>
        <taxon>Eukaryota</taxon>
        <taxon>Sar</taxon>
        <taxon>Stramenopiles</taxon>
        <taxon>Ochrophyta</taxon>
        <taxon>PX clade</taxon>
        <taxon>Xanthophyceae</taxon>
        <taxon>Tribonematales</taxon>
        <taxon>Tribonemataceae</taxon>
        <taxon>Tribonema</taxon>
    </lineage>
</organism>
<keyword evidence="4 7" id="KW-0010">Activator</keyword>